<dbReference type="Proteomes" id="UP001172082">
    <property type="component" value="Unassembled WGS sequence"/>
</dbReference>
<keyword evidence="2" id="KW-1185">Reference proteome</keyword>
<reference evidence="1" key="1">
    <citation type="submission" date="2023-06" db="EMBL/GenBank/DDBJ databases">
        <title>Genomic of Parafulvivirga corallium.</title>
        <authorList>
            <person name="Wang G."/>
        </authorList>
    </citation>
    <scope>NUCLEOTIDE SEQUENCE</scope>
    <source>
        <strain evidence="1">BMA10</strain>
    </source>
</reference>
<proteinExistence type="predicted"/>
<dbReference type="SUPFAM" id="SSF52172">
    <property type="entry name" value="CheY-like"/>
    <property type="match status" value="1"/>
</dbReference>
<evidence type="ECO:0000313" key="2">
    <source>
        <dbReference type="Proteomes" id="UP001172082"/>
    </source>
</evidence>
<sequence>MSTSTENVETNSAEESLNVLLVGNNPIEMTKLYGYLSAIKGKKIIAEYCFSARDSLIKALKLKPACILIDDSIDNLSIKRLMEGIGRHVKTRDIPLTLLKSSNKRQVSDYGFSDFLMKENLSSENLYRSILNLIKFRKTHRYLYKKYKKSESKLMQFLSGFGKRPSNAIGL</sequence>
<comment type="caution">
    <text evidence="1">The sequence shown here is derived from an EMBL/GenBank/DDBJ whole genome shotgun (WGS) entry which is preliminary data.</text>
</comment>
<evidence type="ECO:0008006" key="3">
    <source>
        <dbReference type="Google" id="ProtNLM"/>
    </source>
</evidence>
<dbReference type="EMBL" id="JAUJEA010000003">
    <property type="protein sequence ID" value="MDN5201749.1"/>
    <property type="molecule type" value="Genomic_DNA"/>
</dbReference>
<evidence type="ECO:0000313" key="1">
    <source>
        <dbReference type="EMBL" id="MDN5201749.1"/>
    </source>
</evidence>
<protein>
    <recommendedName>
        <fullName evidence="3">Response regulatory domain-containing protein</fullName>
    </recommendedName>
</protein>
<name>A0ABT8KNE4_9BACT</name>
<dbReference type="RefSeq" id="WP_346751778.1">
    <property type="nucleotide sequence ID" value="NZ_JAUJEA010000003.1"/>
</dbReference>
<dbReference type="Gene3D" id="3.40.50.2300">
    <property type="match status" value="1"/>
</dbReference>
<organism evidence="1 2">
    <name type="scientific">Splendidivirga corallicola</name>
    <dbReference type="NCBI Taxonomy" id="3051826"/>
    <lineage>
        <taxon>Bacteria</taxon>
        <taxon>Pseudomonadati</taxon>
        <taxon>Bacteroidota</taxon>
        <taxon>Cytophagia</taxon>
        <taxon>Cytophagales</taxon>
        <taxon>Splendidivirgaceae</taxon>
        <taxon>Splendidivirga</taxon>
    </lineage>
</organism>
<accession>A0ABT8KNE4</accession>
<dbReference type="InterPro" id="IPR011006">
    <property type="entry name" value="CheY-like_superfamily"/>
</dbReference>
<gene>
    <name evidence="1" type="ORF">QQ008_10260</name>
</gene>